<dbReference type="CDD" id="cd01129">
    <property type="entry name" value="PulE-GspE-like"/>
    <property type="match status" value="1"/>
</dbReference>
<evidence type="ECO:0000256" key="3">
    <source>
        <dbReference type="ARBA" id="ARBA00022840"/>
    </source>
</evidence>
<dbReference type="PANTHER" id="PTHR30258">
    <property type="entry name" value="TYPE II SECRETION SYSTEM PROTEIN GSPE-RELATED"/>
    <property type="match status" value="1"/>
</dbReference>
<name>A0A7G1H2U8_9BACT</name>
<keyword evidence="3" id="KW-0067">ATP-binding</keyword>
<accession>A0A7G1H2U8</accession>
<gene>
    <name evidence="5" type="ORF">JZK55_20420</name>
</gene>
<evidence type="ECO:0000259" key="4">
    <source>
        <dbReference type="PROSITE" id="PS00662"/>
    </source>
</evidence>
<dbReference type="SUPFAM" id="SSF160246">
    <property type="entry name" value="EspE N-terminal domain-like"/>
    <property type="match status" value="1"/>
</dbReference>
<dbReference type="Pfam" id="PF05157">
    <property type="entry name" value="MshEN"/>
    <property type="match status" value="1"/>
</dbReference>
<dbReference type="GO" id="GO:0016887">
    <property type="term" value="F:ATP hydrolysis activity"/>
    <property type="evidence" value="ECO:0007669"/>
    <property type="project" value="TreeGrafter"/>
</dbReference>
<dbReference type="PANTHER" id="PTHR30258:SF1">
    <property type="entry name" value="PROTEIN TRANSPORT PROTEIN HOFB HOMOLOG"/>
    <property type="match status" value="1"/>
</dbReference>
<reference evidence="5 6" key="1">
    <citation type="submission" date="2020-03" db="EMBL/GenBank/DDBJ databases">
        <title>Complete genome sequences of two sulfur-disproportionating bacterial strains T55J and Mzg5.</title>
        <authorList>
            <person name="Umezawa K."/>
            <person name="Kojima H."/>
            <person name="Kato Y."/>
            <person name="Fukui M."/>
        </authorList>
    </citation>
    <scope>NUCLEOTIDE SEQUENCE [LARGE SCALE GENOMIC DNA]</scope>
    <source>
        <strain evidence="5 6">T55J</strain>
    </source>
</reference>
<dbReference type="KEGG" id="dtp:JZK55_20420"/>
<dbReference type="SMART" id="SM00382">
    <property type="entry name" value="AAA"/>
    <property type="match status" value="1"/>
</dbReference>
<evidence type="ECO:0000313" key="5">
    <source>
        <dbReference type="EMBL" id="BCB97120.1"/>
    </source>
</evidence>
<protein>
    <submittedName>
        <fullName evidence="5">Type IV pilin</fullName>
    </submittedName>
</protein>
<feature type="domain" description="Bacterial type II secretion system protein E" evidence="4">
    <location>
        <begin position="395"/>
        <end position="409"/>
    </location>
</feature>
<dbReference type="GO" id="GO:0005886">
    <property type="term" value="C:plasma membrane"/>
    <property type="evidence" value="ECO:0007669"/>
    <property type="project" value="TreeGrafter"/>
</dbReference>
<dbReference type="EMBL" id="AP022873">
    <property type="protein sequence ID" value="BCB97120.1"/>
    <property type="molecule type" value="Genomic_DNA"/>
</dbReference>
<evidence type="ECO:0000313" key="6">
    <source>
        <dbReference type="Proteomes" id="UP000516360"/>
    </source>
</evidence>
<dbReference type="InterPro" id="IPR003593">
    <property type="entry name" value="AAA+_ATPase"/>
</dbReference>
<organism evidence="5 6">
    <name type="scientific">Dissulfurispira thermophila</name>
    <dbReference type="NCBI Taxonomy" id="2715679"/>
    <lineage>
        <taxon>Bacteria</taxon>
        <taxon>Pseudomonadati</taxon>
        <taxon>Nitrospirota</taxon>
        <taxon>Thermodesulfovibrionia</taxon>
        <taxon>Thermodesulfovibrionales</taxon>
        <taxon>Dissulfurispiraceae</taxon>
        <taxon>Dissulfurispira</taxon>
    </lineage>
</organism>
<evidence type="ECO:0000256" key="1">
    <source>
        <dbReference type="ARBA" id="ARBA00006611"/>
    </source>
</evidence>
<dbReference type="Proteomes" id="UP000516360">
    <property type="component" value="Chromosome"/>
</dbReference>
<dbReference type="InterPro" id="IPR037257">
    <property type="entry name" value="T2SS_E_N_sf"/>
</dbReference>
<dbReference type="FunFam" id="3.40.50.300:FF:000398">
    <property type="entry name" value="Type IV pilus assembly ATPase PilB"/>
    <property type="match status" value="1"/>
</dbReference>
<dbReference type="GO" id="GO:0005524">
    <property type="term" value="F:ATP binding"/>
    <property type="evidence" value="ECO:0007669"/>
    <property type="project" value="UniProtKB-KW"/>
</dbReference>
<dbReference type="PROSITE" id="PS00662">
    <property type="entry name" value="T2SP_E"/>
    <property type="match status" value="1"/>
</dbReference>
<dbReference type="Pfam" id="PF00437">
    <property type="entry name" value="T2SSE"/>
    <property type="match status" value="1"/>
</dbReference>
<evidence type="ECO:0000256" key="2">
    <source>
        <dbReference type="ARBA" id="ARBA00022741"/>
    </source>
</evidence>
<dbReference type="Gene3D" id="3.30.300.160">
    <property type="entry name" value="Type II secretion system, protein E, N-terminal domain"/>
    <property type="match status" value="1"/>
</dbReference>
<keyword evidence="6" id="KW-1185">Reference proteome</keyword>
<dbReference type="InterPro" id="IPR027417">
    <property type="entry name" value="P-loop_NTPase"/>
</dbReference>
<proteinExistence type="inferred from homology"/>
<comment type="similarity">
    <text evidence="1">Belongs to the GSP E family.</text>
</comment>
<dbReference type="Gene3D" id="3.30.450.90">
    <property type="match status" value="1"/>
</dbReference>
<keyword evidence="2" id="KW-0547">Nucleotide-binding</keyword>
<dbReference type="InterPro" id="IPR007831">
    <property type="entry name" value="T2SS_GspE_N"/>
</dbReference>
<dbReference type="SUPFAM" id="SSF52540">
    <property type="entry name" value="P-loop containing nucleoside triphosphate hydrolases"/>
    <property type="match status" value="1"/>
</dbReference>
<dbReference type="Gene3D" id="3.40.50.300">
    <property type="entry name" value="P-loop containing nucleotide triphosphate hydrolases"/>
    <property type="match status" value="1"/>
</dbReference>
<sequence>MFKLFKWFNIERLERFKQFENIFLRIMAAIRLGDLLKARGLINDRQLHVALIQQKVTGDLLGDTFVKLGFVSSKELGQILSEQSGIEFIDLSEYIISEDALRVVPKDIAEKTGFIPIDVENGRLSIGITNPSNILAVDTVTRMTKNQPKVYMVDADSFRDAVEKAYFFLENPIQHQVDNIVNEIKATETVSGNAVTSLTNLIIMDGIRRNATDIHINPTADIINVFYRIDGVLQHGHGIPKVAHSGITSRIKILSQLDIAEQRLPQDGSFTFTFLNKGYDIRVSTVPTIYGENIVMRVLAGAATLLRIEQLGFDEGNTKKIKTLFHKPYGIILITGPTGSGKTTTLYAALREIDLLERNVLTVEDPVEYKLSLIKQTQVNEKVGYDFALAGRNFMRQDPDVMLLGEIRDEETAKIAIRASITGHLVLSTLHTNDAVTAIPRLIDLNVDRFLMSSSLLAIMAQRLIRRICHYCKAEYALNDYEISIFEEHGISLTTAFKGKGCPKCSGTGYSGRTVIGEILIIDDELRELIYSAASVTALKAAAVRKGMVPLKEDAVRKAASGITTIDEVIRVAG</sequence>
<dbReference type="RefSeq" id="WP_203472264.1">
    <property type="nucleotide sequence ID" value="NZ_AP022873.1"/>
</dbReference>
<dbReference type="AlphaFoldDB" id="A0A7G1H2U8"/>
<dbReference type="InterPro" id="IPR001482">
    <property type="entry name" value="T2SS/T4SS_dom"/>
</dbReference>